<feature type="transmembrane region" description="Helical" evidence="6">
    <location>
        <begin position="331"/>
        <end position="356"/>
    </location>
</feature>
<feature type="transmembrane region" description="Helical" evidence="6">
    <location>
        <begin position="273"/>
        <end position="292"/>
    </location>
</feature>
<dbReference type="InterPro" id="IPR036259">
    <property type="entry name" value="MFS_trans_sf"/>
</dbReference>
<feature type="transmembrane region" description="Helical" evidence="6">
    <location>
        <begin position="516"/>
        <end position="536"/>
    </location>
</feature>
<feature type="transmembrane region" description="Helical" evidence="6">
    <location>
        <begin position="573"/>
        <end position="598"/>
    </location>
</feature>
<feature type="region of interest" description="Disordered" evidence="5">
    <location>
        <begin position="1"/>
        <end position="64"/>
    </location>
</feature>
<comment type="subcellular location">
    <subcellularLocation>
        <location evidence="1">Membrane</location>
        <topology evidence="1">Multi-pass membrane protein</topology>
    </subcellularLocation>
</comment>
<feature type="transmembrane region" description="Helical" evidence="6">
    <location>
        <begin position="205"/>
        <end position="222"/>
    </location>
</feature>
<comment type="caution">
    <text evidence="8">The sequence shown here is derived from an EMBL/GenBank/DDBJ whole genome shotgun (WGS) entry which is preliminary data.</text>
</comment>
<feature type="transmembrane region" description="Helical" evidence="6">
    <location>
        <begin position="298"/>
        <end position="319"/>
    </location>
</feature>
<dbReference type="PROSITE" id="PS50850">
    <property type="entry name" value="MFS"/>
    <property type="match status" value="1"/>
</dbReference>
<evidence type="ECO:0000256" key="3">
    <source>
        <dbReference type="ARBA" id="ARBA00022989"/>
    </source>
</evidence>
<evidence type="ECO:0000313" key="9">
    <source>
        <dbReference type="Proteomes" id="UP000230002"/>
    </source>
</evidence>
<dbReference type="Pfam" id="PF07690">
    <property type="entry name" value="MFS_1"/>
    <property type="match status" value="1"/>
</dbReference>
<dbReference type="GO" id="GO:0022857">
    <property type="term" value="F:transmembrane transporter activity"/>
    <property type="evidence" value="ECO:0007669"/>
    <property type="project" value="InterPro"/>
</dbReference>
<dbReference type="PANTHER" id="PTHR23502:SF173">
    <property type="entry name" value="MFS-MULTIDRUG-RESISTANCE TRANSPORTER-RELATED"/>
    <property type="match status" value="1"/>
</dbReference>
<proteinExistence type="predicted"/>
<evidence type="ECO:0000256" key="1">
    <source>
        <dbReference type="ARBA" id="ARBA00004141"/>
    </source>
</evidence>
<organism evidence="8 9">
    <name type="scientific">Ganoderma sinense ZZ0214-1</name>
    <dbReference type="NCBI Taxonomy" id="1077348"/>
    <lineage>
        <taxon>Eukaryota</taxon>
        <taxon>Fungi</taxon>
        <taxon>Dikarya</taxon>
        <taxon>Basidiomycota</taxon>
        <taxon>Agaricomycotina</taxon>
        <taxon>Agaricomycetes</taxon>
        <taxon>Polyporales</taxon>
        <taxon>Polyporaceae</taxon>
        <taxon>Ganoderma</taxon>
    </lineage>
</organism>
<dbReference type="GO" id="GO:0005886">
    <property type="term" value="C:plasma membrane"/>
    <property type="evidence" value="ECO:0007669"/>
    <property type="project" value="TreeGrafter"/>
</dbReference>
<name>A0A2G8S259_9APHY</name>
<keyword evidence="4 6" id="KW-0472">Membrane</keyword>
<dbReference type="AlphaFoldDB" id="A0A2G8S259"/>
<feature type="transmembrane region" description="Helical" evidence="6">
    <location>
        <begin position="362"/>
        <end position="382"/>
    </location>
</feature>
<dbReference type="Gene3D" id="1.20.1250.20">
    <property type="entry name" value="MFS general substrate transporter like domains"/>
    <property type="match status" value="1"/>
</dbReference>
<evidence type="ECO:0000256" key="2">
    <source>
        <dbReference type="ARBA" id="ARBA00022692"/>
    </source>
</evidence>
<evidence type="ECO:0000256" key="6">
    <source>
        <dbReference type="SAM" id="Phobius"/>
    </source>
</evidence>
<dbReference type="Proteomes" id="UP000230002">
    <property type="component" value="Unassembled WGS sequence"/>
</dbReference>
<feature type="transmembrane region" description="Helical" evidence="6">
    <location>
        <begin position="610"/>
        <end position="629"/>
    </location>
</feature>
<keyword evidence="2 6" id="KW-0812">Transmembrane</keyword>
<keyword evidence="9" id="KW-1185">Reference proteome</keyword>
<feature type="transmembrane region" description="Helical" evidence="6">
    <location>
        <begin position="242"/>
        <end position="261"/>
    </location>
</feature>
<reference evidence="8 9" key="1">
    <citation type="journal article" date="2015" name="Sci. Rep.">
        <title>Chromosome-level genome map provides insights into diverse defense mechanisms in the medicinal fungus Ganoderma sinense.</title>
        <authorList>
            <person name="Zhu Y."/>
            <person name="Xu J."/>
            <person name="Sun C."/>
            <person name="Zhou S."/>
            <person name="Xu H."/>
            <person name="Nelson D.R."/>
            <person name="Qian J."/>
            <person name="Song J."/>
            <person name="Luo H."/>
            <person name="Xiang L."/>
            <person name="Li Y."/>
            <person name="Xu Z."/>
            <person name="Ji A."/>
            <person name="Wang L."/>
            <person name="Lu S."/>
            <person name="Hayward A."/>
            <person name="Sun W."/>
            <person name="Li X."/>
            <person name="Schwartz D.C."/>
            <person name="Wang Y."/>
            <person name="Chen S."/>
        </authorList>
    </citation>
    <scope>NUCLEOTIDE SEQUENCE [LARGE SCALE GENOMIC DNA]</scope>
    <source>
        <strain evidence="8 9">ZZ0214-1</strain>
    </source>
</reference>
<feature type="transmembrane region" description="Helical" evidence="6">
    <location>
        <begin position="469"/>
        <end position="495"/>
    </location>
</feature>
<evidence type="ECO:0000256" key="4">
    <source>
        <dbReference type="ARBA" id="ARBA00023136"/>
    </source>
</evidence>
<feature type="transmembrane region" description="Helical" evidence="6">
    <location>
        <begin position="542"/>
        <end position="561"/>
    </location>
</feature>
<protein>
    <submittedName>
        <fullName evidence="8">MFS general substrate transporter</fullName>
    </submittedName>
</protein>
<dbReference type="STRING" id="1077348.A0A2G8S259"/>
<dbReference type="EMBL" id="AYKW01000034">
    <property type="protein sequence ID" value="PIL27648.1"/>
    <property type="molecule type" value="Genomic_DNA"/>
</dbReference>
<evidence type="ECO:0000259" key="7">
    <source>
        <dbReference type="PROSITE" id="PS50850"/>
    </source>
</evidence>
<evidence type="ECO:0000313" key="8">
    <source>
        <dbReference type="EMBL" id="PIL27648.1"/>
    </source>
</evidence>
<evidence type="ECO:0000256" key="5">
    <source>
        <dbReference type="SAM" id="MobiDB-lite"/>
    </source>
</evidence>
<feature type="compositionally biased region" description="Low complexity" evidence="5">
    <location>
        <begin position="10"/>
        <end position="54"/>
    </location>
</feature>
<dbReference type="PANTHER" id="PTHR23502">
    <property type="entry name" value="MAJOR FACILITATOR SUPERFAMILY"/>
    <property type="match status" value="1"/>
</dbReference>
<feature type="transmembrane region" description="Helical" evidence="6">
    <location>
        <begin position="439"/>
        <end position="457"/>
    </location>
</feature>
<sequence length="649" mass="71942">MRIYAPRPPTTLTTPRTTRTNSTSAKTTSPFSTTSTRSSTPSYYSSSTTPSTTPIQKAASKPTIQETPKKIAMDFPTFIPTALSHPACHIINNKVPVHDSIDTIQREGVDITVRACLEVESTIRPSTDTRLEFKKTSFDSDLDLDISLEKELPKSEFVNSKQFSVSFADGERENPKASQSPMQRTALEPDPDFHWLQNWPHWYKWYLTVFSGILSFVVTFAATVPFGFTKDIRMRFDLGQELFVVSVSLFILGSCFGPLIWGPLSEMYGRRPILISSFIGFTAFQIAGSVAPNFGAMAAFRLLAGTFAAASHCIAPAVVADVWDPVAREKALIITALSPFLGAMIGPLIAGYMAAAGAAWEWSFWMSALMSGTCSLILIMTLEETCAPIILARKAVRLREETRDPRFKAPLELVQKSTMCGRLRETLVKPFIIFVREPILVAIALYLAFIAGCQSILFDTYRVVYEKGYGFSCSLAFLPVIAGHLFAAGLYLFVIQPEYERKAKVYAPSPVPPERRLTMAVWSAPFFSVTFFWFGWTSFPDINYWAPLMSGFLMGITLLLLQVSLVNYVIDVYSFAAASALSSCLVLPSIFGTLFPILAPQMFHALDPRWVATIVGCIAVVGILIPFALKRYGPALRAKSRYTEPVRII</sequence>
<feature type="domain" description="Major facilitator superfamily (MFS) profile" evidence="7">
    <location>
        <begin position="207"/>
        <end position="634"/>
    </location>
</feature>
<dbReference type="InterPro" id="IPR020846">
    <property type="entry name" value="MFS_dom"/>
</dbReference>
<keyword evidence="3 6" id="KW-1133">Transmembrane helix</keyword>
<dbReference type="OrthoDB" id="5296287at2759"/>
<dbReference type="SUPFAM" id="SSF103473">
    <property type="entry name" value="MFS general substrate transporter"/>
    <property type="match status" value="1"/>
</dbReference>
<dbReference type="InterPro" id="IPR011701">
    <property type="entry name" value="MFS"/>
</dbReference>
<gene>
    <name evidence="8" type="ORF">GSI_10800</name>
</gene>
<accession>A0A2G8S259</accession>